<dbReference type="NCBIfam" id="TIGR04057">
    <property type="entry name" value="SusC_RagA_signa"/>
    <property type="match status" value="1"/>
</dbReference>
<evidence type="ECO:0000259" key="14">
    <source>
        <dbReference type="Pfam" id="PF07715"/>
    </source>
</evidence>
<dbReference type="InterPro" id="IPR023997">
    <property type="entry name" value="TonB-dep_OMP_SusC/RagA_CS"/>
</dbReference>
<evidence type="ECO:0000259" key="13">
    <source>
        <dbReference type="Pfam" id="PF00593"/>
    </source>
</evidence>
<gene>
    <name evidence="15" type="ORF">FVR03_12135</name>
</gene>
<evidence type="ECO:0000256" key="11">
    <source>
        <dbReference type="RuleBase" id="RU003357"/>
    </source>
</evidence>
<keyword evidence="4 10" id="KW-0812">Transmembrane</keyword>
<dbReference type="EMBL" id="VRTY01000041">
    <property type="protein sequence ID" value="TXK45760.1"/>
    <property type="molecule type" value="Genomic_DNA"/>
</dbReference>
<protein>
    <submittedName>
        <fullName evidence="15">TonB-dependent receptor</fullName>
    </submittedName>
</protein>
<keyword evidence="7 10" id="KW-0472">Membrane</keyword>
<evidence type="ECO:0000256" key="10">
    <source>
        <dbReference type="PROSITE-ProRule" id="PRU01360"/>
    </source>
</evidence>
<evidence type="ECO:0000256" key="2">
    <source>
        <dbReference type="ARBA" id="ARBA00022448"/>
    </source>
</evidence>
<keyword evidence="5 12" id="KW-0732">Signal</keyword>
<evidence type="ECO:0000256" key="5">
    <source>
        <dbReference type="ARBA" id="ARBA00022729"/>
    </source>
</evidence>
<sequence length="1007" mass="109306">MKQKLLLSLVGVFFFLGSLAAQAQSVSGKVTSATDGSPIPGVTVLVQGTTIGVSTDIDGDYTINAGTNATLVFRSLGMAAQEVPVNGRSTINVQLRTDANQLSEVVVTGYGTQERRDVTGSIASVGGKELENIPVVSLESAIQGRVAGVHIESGSGKVGQGIRVRVRGSASVTANNQPLYVVDGIPITTDNQGISTNEPTNPLADIDPNDIESIDILKDASSAAIYGSRGSNGVVLITTKSGRTGRTRFNLSYATGVSQATNKVKFLNGQQYVDLLRESFERSGSIAAWIEDGDYADVEDALDDWLPEWRNPADSDWQDQVFRKGGYQEANFSASGGTDKTTFYVGGSFSDQDGILIGNNFNRYSARVNLDHKANSLLSVGANFSLARSENRRVANDNAFASPLQIVALTPVQPVLDPETGELNTNTIYYNGLIEARDAFDNATVYRNLSKVYGQLNFTPTFTFRSEFGLDLLNQFEEAYQGNQTQTGSSRGGFGTYRSVNVVNYTTNNYFNYSKTFNEIHNLDATLGMSYQNATTNTSSVQGEGFPNDDFKKIASASEISFGSSTGTGYSLVSYFARANYKLYNRYLVSLSARVDGSSRFGTDNKYGVFPALGLGWILSDEAFLENVNFLNFLKVKSSIGLTGNQEIGNFDSQGLYSGLSYAGVSGIYPISVANPNLKWETTRQFDAGISFGLFNNRISGTVDYYTKHTTDLLLNVQVPATTGFTTITQNVGKLENRGWEFSLTTQNLTGALTWSSSINYSRNRNEITDLQGQVITSGAINRAVEGQPIGVFFTRKYAGVDPATGDALYYLNADSDETTTNFGAAQQQVVGNPNPKFTGGFVNEFSYKGFDLSVLLQFVYGNDIYNNAGRFQSANMDYLDNQTADQLNRWRQPGDITSVPEARFYDGNGTGTSSRWLYDGSYLRGKNLTLGYTIPQNVVSKAYLTSVRVYVTAQNFFTITNYPGWDPEVNTQGTSVTSQRANVGAGTDFYTIPQAKTFAVGVNFGF</sequence>
<dbReference type="Pfam" id="PF13715">
    <property type="entry name" value="CarbopepD_reg_2"/>
    <property type="match status" value="1"/>
</dbReference>
<evidence type="ECO:0000256" key="7">
    <source>
        <dbReference type="ARBA" id="ARBA00023136"/>
    </source>
</evidence>
<dbReference type="GO" id="GO:0015344">
    <property type="term" value="F:siderophore uptake transmembrane transporter activity"/>
    <property type="evidence" value="ECO:0007669"/>
    <property type="project" value="TreeGrafter"/>
</dbReference>
<evidence type="ECO:0000313" key="16">
    <source>
        <dbReference type="Proteomes" id="UP000321926"/>
    </source>
</evidence>
<dbReference type="AlphaFoldDB" id="A0A5C8K678"/>
<dbReference type="Gene3D" id="2.170.130.10">
    <property type="entry name" value="TonB-dependent receptor, plug domain"/>
    <property type="match status" value="1"/>
</dbReference>
<feature type="signal peptide" evidence="12">
    <location>
        <begin position="1"/>
        <end position="23"/>
    </location>
</feature>
<dbReference type="Proteomes" id="UP000321926">
    <property type="component" value="Unassembled WGS sequence"/>
</dbReference>
<evidence type="ECO:0000256" key="1">
    <source>
        <dbReference type="ARBA" id="ARBA00004571"/>
    </source>
</evidence>
<dbReference type="SUPFAM" id="SSF56935">
    <property type="entry name" value="Porins"/>
    <property type="match status" value="1"/>
</dbReference>
<dbReference type="Gene3D" id="2.60.40.1120">
    <property type="entry name" value="Carboxypeptidase-like, regulatory domain"/>
    <property type="match status" value="1"/>
</dbReference>
<keyword evidence="8 15" id="KW-0675">Receptor</keyword>
<dbReference type="InterPro" id="IPR036942">
    <property type="entry name" value="Beta-barrel_TonB_sf"/>
</dbReference>
<evidence type="ECO:0000256" key="3">
    <source>
        <dbReference type="ARBA" id="ARBA00022452"/>
    </source>
</evidence>
<reference evidence="15 16" key="1">
    <citation type="submission" date="2019-08" db="EMBL/GenBank/DDBJ databases">
        <authorList>
            <person name="Shi S."/>
        </authorList>
    </citation>
    <scope>NUCLEOTIDE SEQUENCE [LARGE SCALE GENOMIC DNA]</scope>
    <source>
        <strain evidence="15 16">GY10130</strain>
    </source>
</reference>
<dbReference type="InterPro" id="IPR008969">
    <property type="entry name" value="CarboxyPept-like_regulatory"/>
</dbReference>
<organism evidence="15 16">
    <name type="scientific">Pontibacter qinzhouensis</name>
    <dbReference type="NCBI Taxonomy" id="2603253"/>
    <lineage>
        <taxon>Bacteria</taxon>
        <taxon>Pseudomonadati</taxon>
        <taxon>Bacteroidota</taxon>
        <taxon>Cytophagia</taxon>
        <taxon>Cytophagales</taxon>
        <taxon>Hymenobacteraceae</taxon>
        <taxon>Pontibacter</taxon>
    </lineage>
</organism>
<dbReference type="GO" id="GO:0009279">
    <property type="term" value="C:cell outer membrane"/>
    <property type="evidence" value="ECO:0007669"/>
    <property type="project" value="UniProtKB-SubCell"/>
</dbReference>
<dbReference type="InterPro" id="IPR039426">
    <property type="entry name" value="TonB-dep_rcpt-like"/>
</dbReference>
<dbReference type="PANTHER" id="PTHR30069:SF29">
    <property type="entry name" value="HEMOGLOBIN AND HEMOGLOBIN-HAPTOGLOBIN-BINDING PROTEIN 1-RELATED"/>
    <property type="match status" value="1"/>
</dbReference>
<proteinExistence type="inferred from homology"/>
<keyword evidence="6 11" id="KW-0798">TonB box</keyword>
<accession>A0A5C8K678</accession>
<comment type="subcellular location">
    <subcellularLocation>
        <location evidence="1 10">Cell outer membrane</location>
        <topology evidence="1 10">Multi-pass membrane protein</topology>
    </subcellularLocation>
</comment>
<dbReference type="Pfam" id="PF07715">
    <property type="entry name" value="Plug"/>
    <property type="match status" value="1"/>
</dbReference>
<keyword evidence="9 10" id="KW-0998">Cell outer membrane</keyword>
<evidence type="ECO:0000256" key="8">
    <source>
        <dbReference type="ARBA" id="ARBA00023170"/>
    </source>
</evidence>
<evidence type="ECO:0000256" key="4">
    <source>
        <dbReference type="ARBA" id="ARBA00022692"/>
    </source>
</evidence>
<feature type="domain" description="TonB-dependent receptor plug" evidence="14">
    <location>
        <begin position="115"/>
        <end position="234"/>
    </location>
</feature>
<keyword evidence="16" id="KW-1185">Reference proteome</keyword>
<dbReference type="NCBIfam" id="TIGR04056">
    <property type="entry name" value="OMP_RagA_SusC"/>
    <property type="match status" value="1"/>
</dbReference>
<dbReference type="Gene3D" id="2.40.170.20">
    <property type="entry name" value="TonB-dependent receptor, beta-barrel domain"/>
    <property type="match status" value="1"/>
</dbReference>
<dbReference type="PROSITE" id="PS52016">
    <property type="entry name" value="TONB_DEPENDENT_REC_3"/>
    <property type="match status" value="1"/>
</dbReference>
<feature type="domain" description="TonB-dependent receptor-like beta-barrel" evidence="13">
    <location>
        <begin position="432"/>
        <end position="956"/>
    </location>
</feature>
<keyword evidence="3 10" id="KW-1134">Transmembrane beta strand</keyword>
<evidence type="ECO:0000256" key="12">
    <source>
        <dbReference type="SAM" id="SignalP"/>
    </source>
</evidence>
<feature type="chain" id="PRO_5022712848" evidence="12">
    <location>
        <begin position="24"/>
        <end position="1007"/>
    </location>
</feature>
<dbReference type="Pfam" id="PF00593">
    <property type="entry name" value="TonB_dep_Rec_b-barrel"/>
    <property type="match status" value="1"/>
</dbReference>
<dbReference type="FunFam" id="2.170.130.10:FF:000008">
    <property type="entry name" value="SusC/RagA family TonB-linked outer membrane protein"/>
    <property type="match status" value="1"/>
</dbReference>
<dbReference type="InterPro" id="IPR000531">
    <property type="entry name" value="Beta-barrel_TonB"/>
</dbReference>
<evidence type="ECO:0000256" key="6">
    <source>
        <dbReference type="ARBA" id="ARBA00023077"/>
    </source>
</evidence>
<name>A0A5C8K678_9BACT</name>
<evidence type="ECO:0000256" key="9">
    <source>
        <dbReference type="ARBA" id="ARBA00023237"/>
    </source>
</evidence>
<dbReference type="InterPro" id="IPR037066">
    <property type="entry name" value="Plug_dom_sf"/>
</dbReference>
<comment type="similarity">
    <text evidence="10 11">Belongs to the TonB-dependent receptor family.</text>
</comment>
<dbReference type="GO" id="GO:0044718">
    <property type="term" value="P:siderophore transmembrane transport"/>
    <property type="evidence" value="ECO:0007669"/>
    <property type="project" value="TreeGrafter"/>
</dbReference>
<comment type="caution">
    <text evidence="15">The sequence shown here is derived from an EMBL/GenBank/DDBJ whole genome shotgun (WGS) entry which is preliminary data.</text>
</comment>
<keyword evidence="2 10" id="KW-0813">Transport</keyword>
<dbReference type="OrthoDB" id="9768177at2"/>
<dbReference type="InterPro" id="IPR023996">
    <property type="entry name" value="TonB-dep_OMP_SusC/RagA"/>
</dbReference>
<evidence type="ECO:0000313" key="15">
    <source>
        <dbReference type="EMBL" id="TXK45760.1"/>
    </source>
</evidence>
<dbReference type="PANTHER" id="PTHR30069">
    <property type="entry name" value="TONB-DEPENDENT OUTER MEMBRANE RECEPTOR"/>
    <property type="match status" value="1"/>
</dbReference>
<dbReference type="InterPro" id="IPR012910">
    <property type="entry name" value="Plug_dom"/>
</dbReference>
<dbReference type="SUPFAM" id="SSF49464">
    <property type="entry name" value="Carboxypeptidase regulatory domain-like"/>
    <property type="match status" value="1"/>
</dbReference>
<dbReference type="RefSeq" id="WP_147922015.1">
    <property type="nucleotide sequence ID" value="NZ_VRTY01000041.1"/>
</dbReference>